<keyword evidence="4" id="KW-0808">Transferase</keyword>
<sequence length="316" mass="34151">MTAPSGLVVDAVISAFEPGDDLAGRIDSLLPQVRRVVVVDDGSPGPWPTNLPEAVVVIRLAENSGIAVALNRGVAACLEDGAEAVLTLDQDSDLPAGGVAQLVATLAEAGEGTAFSAPEFFAGVSQVHRTDGRGRRITRHTIQSGMLVPAATWERVGLLREDLFIDLVDTEFEMRCASAGLHGVAAAGLRLGHRLGTQQRRHGWLGRLGIVGISHLTLSTPFRYYYRVRNRVVVNRERMSGTFAWRLRDTLIEAIHFVNVLSIARPRRAMWRIMTAAVSDGRAGRTGRMPAQLAPVAREVRWAADVIASPDDEDQA</sequence>
<dbReference type="InterPro" id="IPR029044">
    <property type="entry name" value="Nucleotide-diphossugar_trans"/>
</dbReference>
<accession>A0ABP4VGU9</accession>
<proteinExistence type="inferred from homology"/>
<gene>
    <name evidence="6" type="ORF">GCM10009710_00160</name>
</gene>
<evidence type="ECO:0000256" key="3">
    <source>
        <dbReference type="ARBA" id="ARBA00022676"/>
    </source>
</evidence>
<protein>
    <submittedName>
        <fullName evidence="6">Glycosyltransferase family 2 protein</fullName>
    </submittedName>
</protein>
<evidence type="ECO:0000259" key="5">
    <source>
        <dbReference type="Pfam" id="PF00535"/>
    </source>
</evidence>
<dbReference type="RefSeq" id="WP_344196355.1">
    <property type="nucleotide sequence ID" value="NZ_BAAAME010000001.1"/>
</dbReference>
<evidence type="ECO:0000256" key="4">
    <source>
        <dbReference type="ARBA" id="ARBA00022679"/>
    </source>
</evidence>
<dbReference type="InterPro" id="IPR001173">
    <property type="entry name" value="Glyco_trans_2-like"/>
</dbReference>
<dbReference type="PANTHER" id="PTHR43179:SF12">
    <property type="entry name" value="GALACTOFURANOSYLTRANSFERASE GLFT2"/>
    <property type="match status" value="1"/>
</dbReference>
<name>A0ABP4VGU9_9ACTN</name>
<evidence type="ECO:0000256" key="2">
    <source>
        <dbReference type="ARBA" id="ARBA00006739"/>
    </source>
</evidence>
<keyword evidence="7" id="KW-1185">Reference proteome</keyword>
<reference evidence="7" key="1">
    <citation type="journal article" date="2019" name="Int. J. Syst. Evol. Microbiol.">
        <title>The Global Catalogue of Microorganisms (GCM) 10K type strain sequencing project: providing services to taxonomists for standard genome sequencing and annotation.</title>
        <authorList>
            <consortium name="The Broad Institute Genomics Platform"/>
            <consortium name="The Broad Institute Genome Sequencing Center for Infectious Disease"/>
            <person name="Wu L."/>
            <person name="Ma J."/>
        </authorList>
    </citation>
    <scope>NUCLEOTIDE SEQUENCE [LARGE SCALE GENOMIC DNA]</scope>
    <source>
        <strain evidence="7">JCM 13518</strain>
    </source>
</reference>
<evidence type="ECO:0000313" key="7">
    <source>
        <dbReference type="Proteomes" id="UP001501057"/>
    </source>
</evidence>
<dbReference type="Gene3D" id="3.90.550.10">
    <property type="entry name" value="Spore Coat Polysaccharide Biosynthesis Protein SpsA, Chain A"/>
    <property type="match status" value="1"/>
</dbReference>
<evidence type="ECO:0000256" key="1">
    <source>
        <dbReference type="ARBA" id="ARBA00004776"/>
    </source>
</evidence>
<dbReference type="Proteomes" id="UP001501057">
    <property type="component" value="Unassembled WGS sequence"/>
</dbReference>
<feature type="domain" description="Glycosyltransferase 2-like" evidence="5">
    <location>
        <begin position="12"/>
        <end position="132"/>
    </location>
</feature>
<dbReference type="EMBL" id="BAAAME010000001">
    <property type="protein sequence ID" value="GAA1723325.1"/>
    <property type="molecule type" value="Genomic_DNA"/>
</dbReference>
<keyword evidence="3" id="KW-0328">Glycosyltransferase</keyword>
<dbReference type="PANTHER" id="PTHR43179">
    <property type="entry name" value="RHAMNOSYLTRANSFERASE WBBL"/>
    <property type="match status" value="1"/>
</dbReference>
<comment type="similarity">
    <text evidence="2">Belongs to the glycosyltransferase 2 family.</text>
</comment>
<dbReference type="Pfam" id="PF00535">
    <property type="entry name" value="Glycos_transf_2"/>
    <property type="match status" value="1"/>
</dbReference>
<evidence type="ECO:0000313" key="6">
    <source>
        <dbReference type="EMBL" id="GAA1723325.1"/>
    </source>
</evidence>
<organism evidence="6 7">
    <name type="scientific">Aeromicrobium alkaliterrae</name>
    <dbReference type="NCBI Taxonomy" id="302168"/>
    <lineage>
        <taxon>Bacteria</taxon>
        <taxon>Bacillati</taxon>
        <taxon>Actinomycetota</taxon>
        <taxon>Actinomycetes</taxon>
        <taxon>Propionibacteriales</taxon>
        <taxon>Nocardioidaceae</taxon>
        <taxon>Aeromicrobium</taxon>
    </lineage>
</organism>
<comment type="pathway">
    <text evidence="1">Cell wall biogenesis; cell wall polysaccharide biosynthesis.</text>
</comment>
<comment type="caution">
    <text evidence="6">The sequence shown here is derived from an EMBL/GenBank/DDBJ whole genome shotgun (WGS) entry which is preliminary data.</text>
</comment>
<dbReference type="SUPFAM" id="SSF53448">
    <property type="entry name" value="Nucleotide-diphospho-sugar transferases"/>
    <property type="match status" value="1"/>
</dbReference>